<dbReference type="EMBL" id="JAETXX010000002">
    <property type="protein sequence ID" value="MCF8714377.1"/>
    <property type="molecule type" value="Genomic_DNA"/>
</dbReference>
<proteinExistence type="predicted"/>
<accession>A0ABS9J1S8</accession>
<keyword evidence="2" id="KW-1185">Reference proteome</keyword>
<comment type="caution">
    <text evidence="1">The sequence shown here is derived from an EMBL/GenBank/DDBJ whole genome shotgun (WGS) entry which is preliminary data.</text>
</comment>
<dbReference type="Pfam" id="PF13585">
    <property type="entry name" value="CHU_C"/>
    <property type="match status" value="1"/>
</dbReference>
<dbReference type="Gene3D" id="2.60.40.10">
    <property type="entry name" value="Immunoglobulins"/>
    <property type="match status" value="1"/>
</dbReference>
<gene>
    <name evidence="1" type="ORF">JM658_05990</name>
</gene>
<sequence length="717" mass="79358">MKNITTTIAIIFLLFTGNSFSQKINAPQLSFEYACLNEAFNTFEATFTFNEKPFAADNKFYIELSNSDGQFDSPTILKTVEGENYSFEFKQSFSLPQDVYGENYKIRLRATSPAITGESTQAFDAFFVPNEEIVLNNYNDVSLCSQAGTKISLDNDIAKEYVWYKNGDILKVTSENYINVTEPGEYYAEPYYGNCTGSIYSNLVIVNKGEAFEVSILGNKSLEPCSDVAIVLQASVDNENYVYTWFKNEEKISELDTYAPKIELENKEDNFGSYRVEVTNSGGCTSSSEEVSIVQNKSTIVEVTSPLNAVIIGENTATLSIETNNKGANINWYRDGLLLKEGYNNTRLIVSEAGEYYAEVSSSAACEGNIKSPSFKIYEPVSFSATIKPTSNYDACVSMNTELTIASLTGKLKNGDVLSIDKEFFHNFKMKWFKDGISLKNTSTSLPLDYTDNGVYELAVTYKNIDFISNKQEVVLGLPEVALEIVTPMSCTNLEGELKATVLAGAKYDWYNGDKLVASGVENTFVTTNTGTFKVEVSLGGCAITSRPVSLNQDSEGLIDIYPGEKITISPDRIIEANATGGESYEWLDEEGNILSKTATFSIAEEGNYTLFAKIGGCIVEKSVEVVSNDVVEIPNLISPNDDSVNDKWTLPQKFINDPEIEVVICDSYGSTVLKTNKYDNSWPDSSMKMNAEIPVFYYFVNKKGKNIKKGSITLVN</sequence>
<organism evidence="1 2">
    <name type="scientific">Joostella atrarenae</name>
    <dbReference type="NCBI Taxonomy" id="679257"/>
    <lineage>
        <taxon>Bacteria</taxon>
        <taxon>Pseudomonadati</taxon>
        <taxon>Bacteroidota</taxon>
        <taxon>Flavobacteriia</taxon>
        <taxon>Flavobacteriales</taxon>
        <taxon>Flavobacteriaceae</taxon>
        <taxon>Joostella</taxon>
    </lineage>
</organism>
<dbReference type="InterPro" id="IPR013783">
    <property type="entry name" value="Ig-like_fold"/>
</dbReference>
<dbReference type="RefSeq" id="WP_236958336.1">
    <property type="nucleotide sequence ID" value="NZ_JAETXX010000002.1"/>
</dbReference>
<evidence type="ECO:0000313" key="1">
    <source>
        <dbReference type="EMBL" id="MCF8714377.1"/>
    </source>
</evidence>
<dbReference type="Proteomes" id="UP000829517">
    <property type="component" value="Unassembled WGS sequence"/>
</dbReference>
<reference evidence="1 2" key="1">
    <citation type="submission" date="2021-01" db="EMBL/GenBank/DDBJ databases">
        <title>Genome sequencing of Joostella atrarenae M1-2 (= KCTC 23194).</title>
        <authorList>
            <person name="Zakaria M.R."/>
            <person name="Lam M.Q."/>
            <person name="Chong C.S."/>
        </authorList>
    </citation>
    <scope>NUCLEOTIDE SEQUENCE [LARGE SCALE GENOMIC DNA]</scope>
    <source>
        <strain evidence="1 2">M1-2</strain>
    </source>
</reference>
<protein>
    <submittedName>
        <fullName evidence="1">Gliding motility-associated C-terminal domain-containing protein</fullName>
    </submittedName>
</protein>
<name>A0ABS9J1S8_9FLAO</name>
<evidence type="ECO:0000313" key="2">
    <source>
        <dbReference type="Proteomes" id="UP000829517"/>
    </source>
</evidence>